<dbReference type="InterPro" id="IPR037359">
    <property type="entry name" value="NST/OST"/>
</dbReference>
<comment type="caution">
    <text evidence="4">The sequence shown here is derived from an EMBL/GenBank/DDBJ whole genome shotgun (WGS) entry which is preliminary data.</text>
</comment>
<dbReference type="EMBL" id="CAJHNH020003929">
    <property type="protein sequence ID" value="CAG5130270.1"/>
    <property type="molecule type" value="Genomic_DNA"/>
</dbReference>
<dbReference type="GO" id="GO:0008467">
    <property type="term" value="F:[heparan sulfate]-glucosamine 3-sulfotransferase activity"/>
    <property type="evidence" value="ECO:0007669"/>
    <property type="project" value="TreeGrafter"/>
</dbReference>
<name>A0A8S3ZR55_9EUPU</name>
<evidence type="ECO:0008006" key="6">
    <source>
        <dbReference type="Google" id="ProtNLM"/>
    </source>
</evidence>
<keyword evidence="5" id="KW-1185">Reference proteome</keyword>
<dbReference type="PANTHER" id="PTHR10605">
    <property type="entry name" value="HEPARAN SULFATE SULFOTRANSFERASE"/>
    <property type="match status" value="1"/>
</dbReference>
<sequence>MHPNIVTSNSEIHFYDRDENFAKGYSWYKAQMPLSYNNQITLEKTPCYIWSERALNEIYKLNKKTKLIVIFKDPVARLVSMKLTVRLIICPYFKYFQIHILEGSDFTKDPATEITKLETFLQVPHFITEKNFYFNTTKGFFCMRPLHTSKGSCLGDNKGRQYPRLDPFVEKRLYEYYREHNEQLFQLLGRRYSWNAPDYIRS</sequence>
<keyword evidence="1" id="KW-0808">Transferase</keyword>
<dbReference type="InterPro" id="IPR027417">
    <property type="entry name" value="P-loop_NTPase"/>
</dbReference>
<dbReference type="Proteomes" id="UP000678393">
    <property type="component" value="Unassembled WGS sequence"/>
</dbReference>
<keyword evidence="3" id="KW-1015">Disulfide bond</keyword>
<evidence type="ECO:0000313" key="5">
    <source>
        <dbReference type="Proteomes" id="UP000678393"/>
    </source>
</evidence>
<feature type="disulfide bond" evidence="3">
    <location>
        <begin position="142"/>
        <end position="153"/>
    </location>
</feature>
<accession>A0A8S3ZR55</accession>
<evidence type="ECO:0000256" key="3">
    <source>
        <dbReference type="PIRSR" id="PIRSR637359-3"/>
    </source>
</evidence>
<evidence type="ECO:0000313" key="4">
    <source>
        <dbReference type="EMBL" id="CAG5130270.1"/>
    </source>
</evidence>
<feature type="binding site" evidence="2">
    <location>
        <begin position="158"/>
        <end position="162"/>
    </location>
    <ligand>
        <name>3'-phosphoadenylyl sulfate</name>
        <dbReference type="ChEBI" id="CHEBI:58339"/>
    </ligand>
</feature>
<dbReference type="SUPFAM" id="SSF52540">
    <property type="entry name" value="P-loop containing nucleoside triphosphate hydrolases"/>
    <property type="match status" value="1"/>
</dbReference>
<evidence type="ECO:0000256" key="1">
    <source>
        <dbReference type="ARBA" id="ARBA00022679"/>
    </source>
</evidence>
<gene>
    <name evidence="4" type="ORF">CUNI_LOCUS15828</name>
</gene>
<protein>
    <recommendedName>
        <fullName evidence="6">Sulfotransferase</fullName>
    </recommendedName>
</protein>
<dbReference type="Gene3D" id="3.40.50.300">
    <property type="entry name" value="P-loop containing nucleotide triphosphate hydrolases"/>
    <property type="match status" value="2"/>
</dbReference>
<feature type="binding site" evidence="2">
    <location>
        <position position="80"/>
    </location>
    <ligand>
        <name>3'-phosphoadenylyl sulfate</name>
        <dbReference type="ChEBI" id="CHEBI:58339"/>
    </ligand>
</feature>
<organism evidence="4 5">
    <name type="scientific">Candidula unifasciata</name>
    <dbReference type="NCBI Taxonomy" id="100452"/>
    <lineage>
        <taxon>Eukaryota</taxon>
        <taxon>Metazoa</taxon>
        <taxon>Spiralia</taxon>
        <taxon>Lophotrochozoa</taxon>
        <taxon>Mollusca</taxon>
        <taxon>Gastropoda</taxon>
        <taxon>Heterobranchia</taxon>
        <taxon>Euthyneura</taxon>
        <taxon>Panpulmonata</taxon>
        <taxon>Eupulmonata</taxon>
        <taxon>Stylommatophora</taxon>
        <taxon>Helicina</taxon>
        <taxon>Helicoidea</taxon>
        <taxon>Geomitridae</taxon>
        <taxon>Candidula</taxon>
    </lineage>
</organism>
<reference evidence="4" key="1">
    <citation type="submission" date="2021-04" db="EMBL/GenBank/DDBJ databases">
        <authorList>
            <consortium name="Molecular Ecology Group"/>
        </authorList>
    </citation>
    <scope>NUCLEOTIDE SEQUENCE</scope>
</reference>
<dbReference type="PANTHER" id="PTHR10605:SF72">
    <property type="entry name" value="HEPARAN SULFATE 3-O SULFOTRANSFERASE-B, ISOFORM A"/>
    <property type="match status" value="1"/>
</dbReference>
<dbReference type="OrthoDB" id="6133051at2759"/>
<evidence type="ECO:0000256" key="2">
    <source>
        <dbReference type="PIRSR" id="PIRSR637359-2"/>
    </source>
</evidence>
<dbReference type="AlphaFoldDB" id="A0A8S3ZR55"/>
<proteinExistence type="predicted"/>